<keyword evidence="1" id="KW-0472">Membrane</keyword>
<dbReference type="AlphaFoldDB" id="A0ABD2PAA4"/>
<comment type="caution">
    <text evidence="2">The sequence shown here is derived from an EMBL/GenBank/DDBJ whole genome shotgun (WGS) entry which is preliminary data.</text>
</comment>
<reference evidence="2 3" key="1">
    <citation type="journal article" date="2021" name="BMC Biol.">
        <title>Horizontally acquired antibacterial genes associated with adaptive radiation of ladybird beetles.</title>
        <authorList>
            <person name="Li H.S."/>
            <person name="Tang X.F."/>
            <person name="Huang Y.H."/>
            <person name="Xu Z.Y."/>
            <person name="Chen M.L."/>
            <person name="Du X.Y."/>
            <person name="Qiu B.Y."/>
            <person name="Chen P.T."/>
            <person name="Zhang W."/>
            <person name="Slipinski A."/>
            <person name="Escalona H.E."/>
            <person name="Waterhouse R.M."/>
            <person name="Zwick A."/>
            <person name="Pang H."/>
        </authorList>
    </citation>
    <scope>NUCLEOTIDE SEQUENCE [LARGE SCALE GENOMIC DNA]</scope>
    <source>
        <strain evidence="2">SYSU2018</strain>
    </source>
</reference>
<dbReference type="PANTHER" id="PTHR31735:SF1">
    <property type="entry name" value="VACUOLAR MEMBRANE PROTEIN YPL162C"/>
    <property type="match status" value="1"/>
</dbReference>
<evidence type="ECO:0000313" key="3">
    <source>
        <dbReference type="Proteomes" id="UP001516400"/>
    </source>
</evidence>
<name>A0ABD2PAA4_9CUCU</name>
<organism evidence="2 3">
    <name type="scientific">Cryptolaemus montrouzieri</name>
    <dbReference type="NCBI Taxonomy" id="559131"/>
    <lineage>
        <taxon>Eukaryota</taxon>
        <taxon>Metazoa</taxon>
        <taxon>Ecdysozoa</taxon>
        <taxon>Arthropoda</taxon>
        <taxon>Hexapoda</taxon>
        <taxon>Insecta</taxon>
        <taxon>Pterygota</taxon>
        <taxon>Neoptera</taxon>
        <taxon>Endopterygota</taxon>
        <taxon>Coleoptera</taxon>
        <taxon>Polyphaga</taxon>
        <taxon>Cucujiformia</taxon>
        <taxon>Coccinelloidea</taxon>
        <taxon>Coccinellidae</taxon>
        <taxon>Scymninae</taxon>
        <taxon>Scymnini</taxon>
        <taxon>Cryptolaemus</taxon>
    </lineage>
</organism>
<dbReference type="PANTHER" id="PTHR31735">
    <property type="entry name" value="VACUOLAR MEMBRANE PROTEIN YPL162C"/>
    <property type="match status" value="1"/>
</dbReference>
<proteinExistence type="predicted"/>
<dbReference type="Proteomes" id="UP001516400">
    <property type="component" value="Unassembled WGS sequence"/>
</dbReference>
<evidence type="ECO:0000313" key="2">
    <source>
        <dbReference type="EMBL" id="KAL3287929.1"/>
    </source>
</evidence>
<keyword evidence="1" id="KW-0812">Transmembrane</keyword>
<dbReference type="Pfam" id="PF12400">
    <property type="entry name" value="STIMATE"/>
    <property type="match status" value="1"/>
</dbReference>
<dbReference type="EMBL" id="JABFTP020000185">
    <property type="protein sequence ID" value="KAL3287929.1"/>
    <property type="molecule type" value="Genomic_DNA"/>
</dbReference>
<evidence type="ECO:0000256" key="1">
    <source>
        <dbReference type="SAM" id="Phobius"/>
    </source>
</evidence>
<protein>
    <submittedName>
        <fullName evidence="2">Uncharacterized protein</fullName>
    </submittedName>
</protein>
<dbReference type="InterPro" id="IPR022127">
    <property type="entry name" value="STIMATE/YPL162C"/>
</dbReference>
<feature type="transmembrane region" description="Helical" evidence="1">
    <location>
        <begin position="6"/>
        <end position="26"/>
    </location>
</feature>
<sequence length="87" mass="10435">MEVALVMLIIPFFVNILMFWVTDNFLMYRDNRMSRRTSLDSFLQRSRLRYRSIKNKFKRNSESDILLSGDDELLADELNHNMKMVIA</sequence>
<keyword evidence="3" id="KW-1185">Reference proteome</keyword>
<keyword evidence="1" id="KW-1133">Transmembrane helix</keyword>
<gene>
    <name evidence="2" type="ORF">HHI36_002385</name>
</gene>
<accession>A0ABD2PAA4</accession>